<dbReference type="AlphaFoldDB" id="A0A7X1ZD74"/>
<keyword evidence="2" id="KW-0238">DNA-binding</keyword>
<dbReference type="Pfam" id="PF01965">
    <property type="entry name" value="DJ-1_PfpI"/>
    <property type="match status" value="1"/>
</dbReference>
<dbReference type="Pfam" id="PF12833">
    <property type="entry name" value="HTH_18"/>
    <property type="match status" value="1"/>
</dbReference>
<feature type="domain" description="HTH araC/xylS-type" evidence="4">
    <location>
        <begin position="232"/>
        <end position="330"/>
    </location>
</feature>
<reference evidence="5 6" key="1">
    <citation type="submission" date="2019-10" db="EMBL/GenBank/DDBJ databases">
        <title>Draft whole-genome sequence of the purple nonsulfur photosynthetic bacterium Roseospira navarrensis DSM 15114.</title>
        <authorList>
            <person name="Kyndt J.A."/>
            <person name="Meyer T.E."/>
        </authorList>
    </citation>
    <scope>NUCLEOTIDE SEQUENCE [LARGE SCALE GENOMIC DNA]</scope>
    <source>
        <strain evidence="5 6">DSM 15114</strain>
    </source>
</reference>
<dbReference type="SUPFAM" id="SSF52317">
    <property type="entry name" value="Class I glutamine amidotransferase-like"/>
    <property type="match status" value="1"/>
</dbReference>
<dbReference type="InterPro" id="IPR029062">
    <property type="entry name" value="Class_I_gatase-like"/>
</dbReference>
<dbReference type="InterPro" id="IPR002818">
    <property type="entry name" value="DJ-1/PfpI"/>
</dbReference>
<protein>
    <submittedName>
        <fullName evidence="5">Helix-turn-helix domain-containing protein</fullName>
    </submittedName>
</protein>
<dbReference type="InterPro" id="IPR020449">
    <property type="entry name" value="Tscrpt_reg_AraC-type_HTH"/>
</dbReference>
<proteinExistence type="predicted"/>
<dbReference type="OrthoDB" id="9793400at2"/>
<name>A0A7X1ZD74_9PROT</name>
<organism evidence="5 6">
    <name type="scientific">Roseospira navarrensis</name>
    <dbReference type="NCBI Taxonomy" id="140058"/>
    <lineage>
        <taxon>Bacteria</taxon>
        <taxon>Pseudomonadati</taxon>
        <taxon>Pseudomonadota</taxon>
        <taxon>Alphaproteobacteria</taxon>
        <taxon>Rhodospirillales</taxon>
        <taxon>Rhodospirillaceae</taxon>
        <taxon>Roseospira</taxon>
    </lineage>
</organism>
<dbReference type="SUPFAM" id="SSF46689">
    <property type="entry name" value="Homeodomain-like"/>
    <property type="match status" value="2"/>
</dbReference>
<keyword evidence="1" id="KW-0805">Transcription regulation</keyword>
<dbReference type="CDD" id="cd03136">
    <property type="entry name" value="GATase1_AraC_ArgR_like"/>
    <property type="match status" value="1"/>
</dbReference>
<comment type="caution">
    <text evidence="5">The sequence shown here is derived from an EMBL/GenBank/DDBJ whole genome shotgun (WGS) entry which is preliminary data.</text>
</comment>
<dbReference type="Gene3D" id="3.40.50.880">
    <property type="match status" value="1"/>
</dbReference>
<accession>A0A7X1ZD74</accession>
<dbReference type="GO" id="GO:0003700">
    <property type="term" value="F:DNA-binding transcription factor activity"/>
    <property type="evidence" value="ECO:0007669"/>
    <property type="project" value="InterPro"/>
</dbReference>
<evidence type="ECO:0000256" key="3">
    <source>
        <dbReference type="ARBA" id="ARBA00023163"/>
    </source>
</evidence>
<evidence type="ECO:0000256" key="1">
    <source>
        <dbReference type="ARBA" id="ARBA00023015"/>
    </source>
</evidence>
<dbReference type="SMART" id="SM00342">
    <property type="entry name" value="HTH_ARAC"/>
    <property type="match status" value="1"/>
</dbReference>
<dbReference type="Gene3D" id="1.10.10.60">
    <property type="entry name" value="Homeodomain-like"/>
    <property type="match status" value="1"/>
</dbReference>
<dbReference type="Proteomes" id="UP000434582">
    <property type="component" value="Unassembled WGS sequence"/>
</dbReference>
<dbReference type="PROSITE" id="PS01124">
    <property type="entry name" value="HTH_ARAC_FAMILY_2"/>
    <property type="match status" value="1"/>
</dbReference>
<dbReference type="EMBL" id="WIVE01000002">
    <property type="protein sequence ID" value="MQX35237.1"/>
    <property type="molecule type" value="Genomic_DNA"/>
</dbReference>
<evidence type="ECO:0000313" key="6">
    <source>
        <dbReference type="Proteomes" id="UP000434582"/>
    </source>
</evidence>
<dbReference type="PANTHER" id="PTHR43130:SF3">
    <property type="entry name" value="HTH-TYPE TRANSCRIPTIONAL REGULATOR RV1931C"/>
    <property type="match status" value="1"/>
</dbReference>
<dbReference type="GO" id="GO:0043565">
    <property type="term" value="F:sequence-specific DNA binding"/>
    <property type="evidence" value="ECO:0007669"/>
    <property type="project" value="InterPro"/>
</dbReference>
<evidence type="ECO:0000259" key="4">
    <source>
        <dbReference type="PROSITE" id="PS01124"/>
    </source>
</evidence>
<dbReference type="InterPro" id="IPR052158">
    <property type="entry name" value="INH-QAR"/>
</dbReference>
<dbReference type="PRINTS" id="PR00032">
    <property type="entry name" value="HTHARAC"/>
</dbReference>
<dbReference type="InterPro" id="IPR009057">
    <property type="entry name" value="Homeodomain-like_sf"/>
</dbReference>
<sequence length="339" mass="36755">MRHAMSPPPPRTARLKVAFVLLPRFTLLPFAGFVDMLRLAADEGDMSRQIDCRWTTMTADGRPVRASCGTRITPDGGLTPPRGFDYIVVVGGLIHQGPVQDPAVTGYLRTAAAAGVPLVGLCTAVFTLIHAGLMRDRQCCVSWYHHRDLVQAFPDVTPVADRLFVVDGPRITCAGGTGAVDLAAWLVDRHLGAAAARKALNILVSDAARPADAPQPMAIGDGGPEVRDPRLRQALRILDNTLATPPRTGDLARRVGLSRRQLERLFRDELETTPSAYARRLRLRHGHWLVTRTGRSFTEIAQECGFADASHFSRNLKAAYGTTPQALRTAAQAAPPSIP</sequence>
<keyword evidence="3" id="KW-0804">Transcription</keyword>
<evidence type="ECO:0000256" key="2">
    <source>
        <dbReference type="ARBA" id="ARBA00023125"/>
    </source>
</evidence>
<gene>
    <name evidence="5" type="ORF">GHC57_01755</name>
</gene>
<dbReference type="InterPro" id="IPR018060">
    <property type="entry name" value="HTH_AraC"/>
</dbReference>
<dbReference type="PANTHER" id="PTHR43130">
    <property type="entry name" value="ARAC-FAMILY TRANSCRIPTIONAL REGULATOR"/>
    <property type="match status" value="1"/>
</dbReference>
<evidence type="ECO:0000313" key="5">
    <source>
        <dbReference type="EMBL" id="MQX35237.1"/>
    </source>
</evidence>
<keyword evidence="6" id="KW-1185">Reference proteome</keyword>